<dbReference type="RefSeq" id="WP_110529296.1">
    <property type="nucleotide sequence ID" value="NZ_QKOE01000024.1"/>
</dbReference>
<keyword evidence="1" id="KW-1133">Transmembrane helix</keyword>
<gene>
    <name evidence="2" type="ORF">DNK49_20650</name>
</gene>
<organism evidence="2 3">
    <name type="scientific">Parazoarcus communis SWub3 = DSM 12120</name>
    <dbReference type="NCBI Taxonomy" id="1121029"/>
    <lineage>
        <taxon>Bacteria</taxon>
        <taxon>Pseudomonadati</taxon>
        <taxon>Pseudomonadota</taxon>
        <taxon>Betaproteobacteria</taxon>
        <taxon>Rhodocyclales</taxon>
        <taxon>Zoogloeaceae</taxon>
        <taxon>Parazoarcus</taxon>
    </lineage>
</organism>
<evidence type="ECO:0000313" key="3">
    <source>
        <dbReference type="Proteomes" id="UP000248259"/>
    </source>
</evidence>
<protein>
    <submittedName>
        <fullName evidence="2">Uncharacterized protein</fullName>
    </submittedName>
</protein>
<accession>A0A323UU24</accession>
<dbReference type="CDD" id="cd20897">
    <property type="entry name" value="Smlt3025-like"/>
    <property type="match status" value="1"/>
</dbReference>
<comment type="caution">
    <text evidence="2">The sequence shown here is derived from an EMBL/GenBank/DDBJ whole genome shotgun (WGS) entry which is preliminary data.</text>
</comment>
<dbReference type="InterPro" id="IPR049732">
    <property type="entry name" value="Smlt3025-like"/>
</dbReference>
<reference evidence="2 3" key="1">
    <citation type="submission" date="2018-06" db="EMBL/GenBank/DDBJ databases">
        <title>Azoarcus communis strain SWub3 genome.</title>
        <authorList>
            <person name="Zorraquino Salvo V."/>
            <person name="Toubiana D."/>
            <person name="Blumwald E."/>
        </authorList>
    </citation>
    <scope>NUCLEOTIDE SEQUENCE [LARGE SCALE GENOMIC DNA]</scope>
    <source>
        <strain evidence="2 3">SWub3</strain>
    </source>
</reference>
<evidence type="ECO:0000313" key="2">
    <source>
        <dbReference type="EMBL" id="PZA14706.1"/>
    </source>
</evidence>
<keyword evidence="1" id="KW-0812">Transmembrane</keyword>
<keyword evidence="1" id="KW-0472">Membrane</keyword>
<evidence type="ECO:0000256" key="1">
    <source>
        <dbReference type="SAM" id="Phobius"/>
    </source>
</evidence>
<sequence length="298" mass="33953">MSSENKYSNRSRAWRWIAYLLIGLSIASGYVFWKFQSTKNQLFGFQPPEMALAQYTPKDVIGDLGGMKVRIPRHYAEYVEYDGDPGFGEKSKGPAPERTFESRLRSFGIDVRFPDMKGLENQATRDEYRSYDLNPENPWISIGINAGEIYPGLGAKAREGRAKKLWERSEYWWNNYERLPSDIYGLEAYVPSGTDPKTGKSARESDSTYDIYIHRDTSGHVDTYIQCGRTSVPGGISRCALEFGLEPKAEVAVTVRFYPKLLKEWRTIKESVTGLFLSFEAKETSMTNADRSPHLSVK</sequence>
<name>A0A323UU24_9RHOO</name>
<proteinExistence type="predicted"/>
<dbReference type="Proteomes" id="UP000248259">
    <property type="component" value="Unassembled WGS sequence"/>
</dbReference>
<keyword evidence="3" id="KW-1185">Reference proteome</keyword>
<feature type="transmembrane region" description="Helical" evidence="1">
    <location>
        <begin position="16"/>
        <end position="33"/>
    </location>
</feature>
<dbReference type="OrthoDB" id="6677179at2"/>
<dbReference type="EMBL" id="QKOE01000024">
    <property type="protein sequence ID" value="PZA14706.1"/>
    <property type="molecule type" value="Genomic_DNA"/>
</dbReference>
<dbReference type="AlphaFoldDB" id="A0A323UU24"/>